<dbReference type="RefSeq" id="WP_310899518.1">
    <property type="nucleotide sequence ID" value="NZ_JAMQOS010000001.1"/>
</dbReference>
<feature type="transmembrane region" description="Helical" evidence="1">
    <location>
        <begin position="93"/>
        <end position="115"/>
    </location>
</feature>
<evidence type="ECO:0000313" key="2">
    <source>
        <dbReference type="EMBL" id="MDS0281687.1"/>
    </source>
</evidence>
<evidence type="ECO:0000256" key="1">
    <source>
        <dbReference type="SAM" id="Phobius"/>
    </source>
</evidence>
<feature type="transmembrane region" description="Helical" evidence="1">
    <location>
        <begin position="147"/>
        <end position="164"/>
    </location>
</feature>
<reference evidence="2 3" key="1">
    <citation type="submission" date="2022-06" db="EMBL/GenBank/DDBJ databases">
        <title>Halomicroarcula sp. a new haloarchaeum isolate from saline soil.</title>
        <authorList>
            <person name="Strakova D."/>
            <person name="Galisteo C."/>
            <person name="Sanchez-Porro C."/>
            <person name="Ventosa A."/>
        </authorList>
    </citation>
    <scope>NUCLEOTIDE SEQUENCE [LARGE SCALE GENOMIC DNA]</scope>
    <source>
        <strain evidence="2 3">S3CR25-11</strain>
    </source>
</reference>
<feature type="transmembrane region" description="Helical" evidence="1">
    <location>
        <begin position="176"/>
        <end position="195"/>
    </location>
</feature>
<comment type="caution">
    <text evidence="2">The sequence shown here is derived from an EMBL/GenBank/DDBJ whole genome shotgun (WGS) entry which is preliminary data.</text>
</comment>
<keyword evidence="1" id="KW-0472">Membrane</keyword>
<dbReference type="EMBL" id="JAMQOS010000001">
    <property type="protein sequence ID" value="MDS0281687.1"/>
    <property type="molecule type" value="Genomic_DNA"/>
</dbReference>
<feature type="transmembrane region" description="Helical" evidence="1">
    <location>
        <begin position="121"/>
        <end position="140"/>
    </location>
</feature>
<keyword evidence="1" id="KW-0812">Transmembrane</keyword>
<organism evidence="2 3">
    <name type="scientific">Haloarcula onubensis</name>
    <dbReference type="NCBI Taxonomy" id="2950539"/>
    <lineage>
        <taxon>Archaea</taxon>
        <taxon>Methanobacteriati</taxon>
        <taxon>Methanobacteriota</taxon>
        <taxon>Stenosarchaea group</taxon>
        <taxon>Halobacteria</taxon>
        <taxon>Halobacteriales</taxon>
        <taxon>Haloarculaceae</taxon>
        <taxon>Haloarcula</taxon>
    </lineage>
</organism>
<keyword evidence="3" id="KW-1185">Reference proteome</keyword>
<feature type="transmembrane region" description="Helical" evidence="1">
    <location>
        <begin position="12"/>
        <end position="40"/>
    </location>
</feature>
<evidence type="ECO:0000313" key="3">
    <source>
        <dbReference type="Proteomes" id="UP001268864"/>
    </source>
</evidence>
<dbReference type="InterPro" id="IPR009339">
    <property type="entry name" value="DUF998"/>
</dbReference>
<name>A0ABU2FN11_9EURY</name>
<dbReference type="Proteomes" id="UP001268864">
    <property type="component" value="Unassembled WGS sequence"/>
</dbReference>
<dbReference type="PANTHER" id="PTHR42241">
    <property type="entry name" value="HYPOTHETICAL MEMBRANE PROTEIN, CONSERVED, DUF998 FAMILY"/>
    <property type="match status" value="1"/>
</dbReference>
<dbReference type="Pfam" id="PF06197">
    <property type="entry name" value="DUF998"/>
    <property type="match status" value="1"/>
</dbReference>
<sequence length="196" mass="19355">MDDMPDGGRVEAVAGFVAVAVAAVGIGGGALASPAFSVAGNALSDLGQPGNPAATPLTTLFFDGGLVVSGVIGLAFTAGYWQAGRNWPERVATLPLAIALAGMAGVGLFPAGQALHAPAALTLYLGSMVAMALDAVGVAVAGLRTRAAATLGLVFVHVAGWWWWAGGGPVLRPGLAIPELLGAAVFAAWVVWTAAG</sequence>
<keyword evidence="1" id="KW-1133">Transmembrane helix</keyword>
<gene>
    <name evidence="2" type="ORF">NDI86_06095</name>
</gene>
<proteinExistence type="predicted"/>
<dbReference type="PANTHER" id="PTHR42241:SF2">
    <property type="entry name" value="HYPOTHETICAL MEMBRANE PROTEIN, CONSERVED, DUF998 FAMILY"/>
    <property type="match status" value="1"/>
</dbReference>
<protein>
    <submittedName>
        <fullName evidence="2">DUF998 domain-containing protein</fullName>
    </submittedName>
</protein>
<accession>A0ABU2FN11</accession>
<feature type="transmembrane region" description="Helical" evidence="1">
    <location>
        <begin position="60"/>
        <end position="81"/>
    </location>
</feature>